<keyword evidence="2" id="KW-1185">Reference proteome</keyword>
<sequence length="128" mass="13782">MTDAPITLELLGPGPEYKKVNVWLPQLFMETSRAGSLIVENRTFIDCLIEGPGVLLPLEGCHFDGCNMGDAHGDPRNLMLQPVGPQRVTGAIPFKDCKFINCRFLGVGFTGTKAYLDDMVAALGGAAQ</sequence>
<reference evidence="1 2" key="1">
    <citation type="submission" date="2020-08" db="EMBL/GenBank/DDBJ databases">
        <title>Functional genomics of gut bacteria from endangered species of beetles.</title>
        <authorList>
            <person name="Carlos-Shanley C."/>
        </authorList>
    </citation>
    <scope>NUCLEOTIDE SEQUENCE [LARGE SCALE GENOMIC DNA]</scope>
    <source>
        <strain evidence="1 2">S00123</strain>
    </source>
</reference>
<dbReference type="Proteomes" id="UP000539957">
    <property type="component" value="Unassembled WGS sequence"/>
</dbReference>
<dbReference type="RefSeq" id="WP_184266859.1">
    <property type="nucleotide sequence ID" value="NZ_JACHKY010000001.1"/>
</dbReference>
<evidence type="ECO:0000313" key="2">
    <source>
        <dbReference type="Proteomes" id="UP000539957"/>
    </source>
</evidence>
<dbReference type="EMBL" id="JACHKY010000001">
    <property type="protein sequence ID" value="MBB4796855.1"/>
    <property type="molecule type" value="Genomic_DNA"/>
</dbReference>
<dbReference type="AlphaFoldDB" id="A0A7W7IM36"/>
<gene>
    <name evidence="1" type="ORF">HNP32_000569</name>
</gene>
<name>A0A7W7IM36_9CAUL</name>
<evidence type="ECO:0000313" key="1">
    <source>
        <dbReference type="EMBL" id="MBB4796855.1"/>
    </source>
</evidence>
<proteinExistence type="predicted"/>
<accession>A0A7W7IM36</accession>
<protein>
    <submittedName>
        <fullName evidence="1">Uncharacterized protein</fullName>
    </submittedName>
</protein>
<organism evidence="1 2">
    <name type="scientific">Brevundimonas bullata</name>
    <dbReference type="NCBI Taxonomy" id="13160"/>
    <lineage>
        <taxon>Bacteria</taxon>
        <taxon>Pseudomonadati</taxon>
        <taxon>Pseudomonadota</taxon>
        <taxon>Alphaproteobacteria</taxon>
        <taxon>Caulobacterales</taxon>
        <taxon>Caulobacteraceae</taxon>
        <taxon>Brevundimonas</taxon>
    </lineage>
</organism>
<comment type="caution">
    <text evidence="1">The sequence shown here is derived from an EMBL/GenBank/DDBJ whole genome shotgun (WGS) entry which is preliminary data.</text>
</comment>